<dbReference type="EMBL" id="FMSV02000178">
    <property type="protein sequence ID" value="SEH05244.1"/>
    <property type="molecule type" value="Genomic_DNA"/>
</dbReference>
<keyword evidence="3" id="KW-1185">Reference proteome</keyword>
<keyword evidence="2" id="KW-0030">Aminoacyl-tRNA synthetase</keyword>
<proteinExistence type="predicted"/>
<evidence type="ECO:0000313" key="2">
    <source>
        <dbReference type="EMBL" id="SEH05244.1"/>
    </source>
</evidence>
<name>A0A1H6F868_9GAMM</name>
<reference evidence="2 3" key="1">
    <citation type="submission" date="2016-10" db="EMBL/GenBank/DDBJ databases">
        <authorList>
            <person name="de Groot N.N."/>
        </authorList>
    </citation>
    <scope>NUCLEOTIDE SEQUENCE [LARGE SCALE GENOMIC DNA]</scope>
    <source>
        <strain evidence="2">MBHS1</strain>
    </source>
</reference>
<evidence type="ECO:0000259" key="1">
    <source>
        <dbReference type="PROSITE" id="PS51483"/>
    </source>
</evidence>
<organism evidence="2 3">
    <name type="scientific">Candidatus Venteria ishoeyi</name>
    <dbReference type="NCBI Taxonomy" id="1899563"/>
    <lineage>
        <taxon>Bacteria</taxon>
        <taxon>Pseudomonadati</taxon>
        <taxon>Pseudomonadota</taxon>
        <taxon>Gammaproteobacteria</taxon>
        <taxon>Thiotrichales</taxon>
        <taxon>Thiotrichaceae</taxon>
        <taxon>Venteria</taxon>
    </lineage>
</organism>
<protein>
    <submittedName>
        <fullName evidence="2">Phenylalanyl-tRNA synthetase subunit beta</fullName>
    </submittedName>
</protein>
<dbReference type="PROSITE" id="PS51483">
    <property type="entry name" value="B5"/>
    <property type="match status" value="1"/>
</dbReference>
<dbReference type="GO" id="GO:0004812">
    <property type="term" value="F:aminoacyl-tRNA ligase activity"/>
    <property type="evidence" value="ECO:0007669"/>
    <property type="project" value="UniProtKB-KW"/>
</dbReference>
<feature type="domain" description="B5" evidence="1">
    <location>
        <begin position="33"/>
        <end position="81"/>
    </location>
</feature>
<dbReference type="Proteomes" id="UP000236724">
    <property type="component" value="Unassembled WGS sequence"/>
</dbReference>
<dbReference type="GO" id="GO:0000287">
    <property type="term" value="F:magnesium ion binding"/>
    <property type="evidence" value="ECO:0007669"/>
    <property type="project" value="InterPro"/>
</dbReference>
<accession>A0A1H6F868</accession>
<dbReference type="AlphaFoldDB" id="A0A1H6F868"/>
<gene>
    <name evidence="2" type="ORF">MBHS_01097</name>
</gene>
<sequence>MRDALNCICSLILHNSTEAKVTSQIFDYTPEKQQTVTLQLSKQKITTIIGEEIPEEKIIQLFENMDFKIHSQKDIFEIVVP</sequence>
<dbReference type="GO" id="GO:0006432">
    <property type="term" value="P:phenylalanyl-tRNA aminoacylation"/>
    <property type="evidence" value="ECO:0007669"/>
    <property type="project" value="InterPro"/>
</dbReference>
<dbReference type="GO" id="GO:0003723">
    <property type="term" value="F:RNA binding"/>
    <property type="evidence" value="ECO:0007669"/>
    <property type="project" value="InterPro"/>
</dbReference>
<dbReference type="GO" id="GO:0005524">
    <property type="term" value="F:ATP binding"/>
    <property type="evidence" value="ECO:0007669"/>
    <property type="project" value="InterPro"/>
</dbReference>
<evidence type="ECO:0000313" key="3">
    <source>
        <dbReference type="Proteomes" id="UP000236724"/>
    </source>
</evidence>
<dbReference type="Gene3D" id="3.30.56.10">
    <property type="match status" value="1"/>
</dbReference>
<dbReference type="InterPro" id="IPR005147">
    <property type="entry name" value="tRNA_synthase_B5-dom"/>
</dbReference>
<keyword evidence="2" id="KW-0436">Ligase</keyword>